<feature type="region of interest" description="Disordered" evidence="1">
    <location>
        <begin position="148"/>
        <end position="233"/>
    </location>
</feature>
<gene>
    <name evidence="2" type="ORF">L602_002000000690</name>
</gene>
<feature type="compositionally biased region" description="Low complexity" evidence="1">
    <location>
        <begin position="1"/>
        <end position="20"/>
    </location>
</feature>
<feature type="region of interest" description="Disordered" evidence="1">
    <location>
        <begin position="1"/>
        <end position="73"/>
    </location>
</feature>
<evidence type="ECO:0000313" key="3">
    <source>
        <dbReference type="Proteomes" id="UP000318141"/>
    </source>
</evidence>
<organism evidence="2 3">
    <name type="scientific">Cupriavidus gilardii J11</name>
    <dbReference type="NCBI Taxonomy" id="936133"/>
    <lineage>
        <taxon>Bacteria</taxon>
        <taxon>Pseudomonadati</taxon>
        <taxon>Pseudomonadota</taxon>
        <taxon>Betaproteobacteria</taxon>
        <taxon>Burkholderiales</taxon>
        <taxon>Burkholderiaceae</taxon>
        <taxon>Cupriavidus</taxon>
    </lineage>
</organism>
<dbReference type="Proteomes" id="UP000318141">
    <property type="component" value="Unassembled WGS sequence"/>
</dbReference>
<feature type="compositionally biased region" description="Low complexity" evidence="1">
    <location>
        <begin position="47"/>
        <end position="57"/>
    </location>
</feature>
<comment type="caution">
    <text evidence="2">The sequence shown here is derived from an EMBL/GenBank/DDBJ whole genome shotgun (WGS) entry which is preliminary data.</text>
</comment>
<evidence type="ECO:0000313" key="2">
    <source>
        <dbReference type="EMBL" id="TWG86464.1"/>
    </source>
</evidence>
<reference evidence="2 3" key="1">
    <citation type="submission" date="2019-07" db="EMBL/GenBank/DDBJ databases">
        <title>Genome sequencing of lignin-degrading bacterial isolates.</title>
        <authorList>
            <person name="Gladden J."/>
        </authorList>
    </citation>
    <scope>NUCLEOTIDE SEQUENCE [LARGE SCALE GENOMIC DNA]</scope>
    <source>
        <strain evidence="2 3">J11</strain>
    </source>
</reference>
<dbReference type="InterPro" id="IPR021735">
    <property type="entry name" value="DUF3306"/>
</dbReference>
<evidence type="ECO:0000256" key="1">
    <source>
        <dbReference type="SAM" id="MobiDB-lite"/>
    </source>
</evidence>
<dbReference type="AlphaFoldDB" id="A0A562BMM7"/>
<dbReference type="Pfam" id="PF11748">
    <property type="entry name" value="DUF3306"/>
    <property type="match status" value="1"/>
</dbReference>
<proteinExistence type="predicted"/>
<dbReference type="EMBL" id="VLJN01000013">
    <property type="protein sequence ID" value="TWG86464.1"/>
    <property type="molecule type" value="Genomic_DNA"/>
</dbReference>
<dbReference type="OrthoDB" id="8776025at2"/>
<accession>A0A562BMM7</accession>
<keyword evidence="3" id="KW-1185">Reference proteome</keyword>
<sequence>MKSSRSSNAAPSADSADDGSFLSRWSRRKAAVREGRAVAPEPPAAPVTPVAAASRVAGQPPSPDRREAPPAPTLADVALLKPGEGISRFVARGVDEQVKRAALKTLFADPHFNVMDGLDIYIDDYTRPDPIPPEVLRRLNQSESLGLFAPREDEVHTQADAAAQGPDRDAGSEVGAEGAPDTATDPALNADAVDATDAAGSGADVAQAEATDAESGQATPGAPVPARDPDKPA</sequence>
<protein>
    <submittedName>
        <fullName evidence="2">Uncharacterized protein DUF3306</fullName>
    </submittedName>
</protein>
<name>A0A562BMM7_9BURK</name>